<protein>
    <submittedName>
        <fullName evidence="1">Uncharacterized protein</fullName>
    </submittedName>
</protein>
<dbReference type="AlphaFoldDB" id="A0A6J4RD05"/>
<proteinExistence type="predicted"/>
<reference evidence="1" key="1">
    <citation type="submission" date="2020-02" db="EMBL/GenBank/DDBJ databases">
        <authorList>
            <person name="Meier V. D."/>
        </authorList>
    </citation>
    <scope>NUCLEOTIDE SEQUENCE</scope>
    <source>
        <strain evidence="1">AVDCRST_MAG25</strain>
    </source>
</reference>
<accession>A0A6J4RD05</accession>
<name>A0A6J4RD05_9ACTN</name>
<sequence>MNDTTVAVHMAQDFAEPYKQFVDGMVTWQEGNVAFLRALFETSMREAQRRTEADFVLLQEFLERGEEQREALQKLAEKVMEAYWDPVLSSTGSYAAAGSHWAGAQRPEPRAGTGAFPIPDYGRLTSAQIVEKLDGLTVDGLKKVRGYEMEHRNRRALLAQVEQRIQAAL</sequence>
<organism evidence="1">
    <name type="scientific">uncultured Rubrobacteraceae bacterium</name>
    <dbReference type="NCBI Taxonomy" id="349277"/>
    <lineage>
        <taxon>Bacteria</taxon>
        <taxon>Bacillati</taxon>
        <taxon>Actinomycetota</taxon>
        <taxon>Rubrobacteria</taxon>
        <taxon>Rubrobacterales</taxon>
        <taxon>Rubrobacteraceae</taxon>
        <taxon>environmental samples</taxon>
    </lineage>
</organism>
<dbReference type="EMBL" id="CADCVI010000079">
    <property type="protein sequence ID" value="CAA9464205.1"/>
    <property type="molecule type" value="Genomic_DNA"/>
</dbReference>
<evidence type="ECO:0000313" key="1">
    <source>
        <dbReference type="EMBL" id="CAA9464205.1"/>
    </source>
</evidence>
<gene>
    <name evidence="1" type="ORF">AVDCRST_MAG25-1297</name>
</gene>